<dbReference type="AlphaFoldDB" id="A0A8J6ZXJ5"/>
<dbReference type="RefSeq" id="WP_193919600.1">
    <property type="nucleotide sequence ID" value="NZ_JADEXS020000001.1"/>
</dbReference>
<sequence>MIDIRNGNHNISHFSKQGRSLPQKNKFFFVVNHYLIIGERYFTQSGDRFD</sequence>
<accession>A0A8J6ZXJ5</accession>
<dbReference type="EMBL" id="JADEXS010000333">
    <property type="protein sequence ID" value="MBE9024908.1"/>
    <property type="molecule type" value="Genomic_DNA"/>
</dbReference>
<name>A0A8J6ZXJ5_DESMC</name>
<comment type="caution">
    <text evidence="1">The sequence shown here is derived from an EMBL/GenBank/DDBJ whole genome shotgun (WGS) entry which is preliminary data.</text>
</comment>
<dbReference type="Proteomes" id="UP000622533">
    <property type="component" value="Unassembled WGS sequence"/>
</dbReference>
<proteinExistence type="predicted"/>
<evidence type="ECO:0000313" key="2">
    <source>
        <dbReference type="Proteomes" id="UP000622533"/>
    </source>
</evidence>
<reference evidence="1" key="1">
    <citation type="submission" date="2020-10" db="EMBL/GenBank/DDBJ databases">
        <authorList>
            <person name="Castelo-Branco R."/>
            <person name="Eusebio N."/>
            <person name="Adriana R."/>
            <person name="Vieira A."/>
            <person name="Brugerolle De Fraissinette N."/>
            <person name="Rezende De Castro R."/>
            <person name="Schneider M.P."/>
            <person name="Vasconcelos V."/>
            <person name="Leao P.N."/>
        </authorList>
    </citation>
    <scope>NUCLEOTIDE SEQUENCE</scope>
    <source>
        <strain evidence="1">LEGE 12446</strain>
    </source>
</reference>
<organism evidence="1 2">
    <name type="scientific">Desmonostoc muscorum LEGE 12446</name>
    <dbReference type="NCBI Taxonomy" id="1828758"/>
    <lineage>
        <taxon>Bacteria</taxon>
        <taxon>Bacillati</taxon>
        <taxon>Cyanobacteriota</taxon>
        <taxon>Cyanophyceae</taxon>
        <taxon>Nostocales</taxon>
        <taxon>Nostocaceae</taxon>
        <taxon>Desmonostoc</taxon>
    </lineage>
</organism>
<evidence type="ECO:0000313" key="1">
    <source>
        <dbReference type="EMBL" id="MBE9024908.1"/>
    </source>
</evidence>
<gene>
    <name evidence="1" type="ORF">IQ276_21530</name>
</gene>
<protein>
    <submittedName>
        <fullName evidence="1">Uncharacterized protein</fullName>
    </submittedName>
</protein>
<keyword evidence="2" id="KW-1185">Reference proteome</keyword>